<evidence type="ECO:0000313" key="2">
    <source>
        <dbReference type="EMBL" id="CAL1147911.1"/>
    </source>
</evidence>
<accession>A0A9P1G034</accession>
<sequence length="154" mass="17514">MADRFRSWAILLHPVESRVPGKAGVFDATVLIDSDPWLHPILVSMISNRKPLDPLWRDSHPALVRTFSGITADLGLEHLGSCLYTLRHGGATHDIITRRRNMLEVKQRGRWQTDSSLRRYVKLARLQHEQSKIPKSIADSGTRSLACYTLSYLE</sequence>
<evidence type="ECO:0000313" key="3">
    <source>
        <dbReference type="Proteomes" id="UP001152797"/>
    </source>
</evidence>
<dbReference type="InterPro" id="IPR011010">
    <property type="entry name" value="DNA_brk_join_enz"/>
</dbReference>
<name>A0A9P1G034_9DINO</name>
<dbReference type="EMBL" id="CAMXCT020001966">
    <property type="protein sequence ID" value="CAL1147911.1"/>
    <property type="molecule type" value="Genomic_DNA"/>
</dbReference>
<gene>
    <name evidence="1" type="ORF">C1SCF055_LOCUS21181</name>
</gene>
<dbReference type="EMBL" id="CAMXCT010001966">
    <property type="protein sequence ID" value="CAI3994536.1"/>
    <property type="molecule type" value="Genomic_DNA"/>
</dbReference>
<dbReference type="Proteomes" id="UP001152797">
    <property type="component" value="Unassembled WGS sequence"/>
</dbReference>
<reference evidence="1" key="1">
    <citation type="submission" date="2022-10" db="EMBL/GenBank/DDBJ databases">
        <authorList>
            <person name="Chen Y."/>
            <person name="Dougan E. K."/>
            <person name="Chan C."/>
            <person name="Rhodes N."/>
            <person name="Thang M."/>
        </authorList>
    </citation>
    <scope>NUCLEOTIDE SEQUENCE</scope>
</reference>
<reference evidence="2" key="2">
    <citation type="submission" date="2024-04" db="EMBL/GenBank/DDBJ databases">
        <authorList>
            <person name="Chen Y."/>
            <person name="Shah S."/>
            <person name="Dougan E. K."/>
            <person name="Thang M."/>
            <person name="Chan C."/>
        </authorList>
    </citation>
    <scope>NUCLEOTIDE SEQUENCE [LARGE SCALE GENOMIC DNA]</scope>
</reference>
<organism evidence="1">
    <name type="scientific">Cladocopium goreaui</name>
    <dbReference type="NCBI Taxonomy" id="2562237"/>
    <lineage>
        <taxon>Eukaryota</taxon>
        <taxon>Sar</taxon>
        <taxon>Alveolata</taxon>
        <taxon>Dinophyceae</taxon>
        <taxon>Suessiales</taxon>
        <taxon>Symbiodiniaceae</taxon>
        <taxon>Cladocopium</taxon>
    </lineage>
</organism>
<proteinExistence type="predicted"/>
<evidence type="ECO:0000313" key="1">
    <source>
        <dbReference type="EMBL" id="CAI3994536.1"/>
    </source>
</evidence>
<keyword evidence="3" id="KW-1185">Reference proteome</keyword>
<protein>
    <submittedName>
        <fullName evidence="1">Uncharacterized protein</fullName>
    </submittedName>
</protein>
<dbReference type="AlphaFoldDB" id="A0A9P1G034"/>
<dbReference type="OrthoDB" id="417102at2759"/>
<dbReference type="EMBL" id="CAMXCT030001966">
    <property type="protein sequence ID" value="CAL4781848.1"/>
    <property type="molecule type" value="Genomic_DNA"/>
</dbReference>
<dbReference type="SUPFAM" id="SSF56349">
    <property type="entry name" value="DNA breaking-rejoining enzymes"/>
    <property type="match status" value="1"/>
</dbReference>
<comment type="caution">
    <text evidence="1">The sequence shown here is derived from an EMBL/GenBank/DDBJ whole genome shotgun (WGS) entry which is preliminary data.</text>
</comment>
<dbReference type="GO" id="GO:0003677">
    <property type="term" value="F:DNA binding"/>
    <property type="evidence" value="ECO:0007669"/>
    <property type="project" value="InterPro"/>
</dbReference>